<dbReference type="RefSeq" id="WP_061521659.1">
    <property type="nucleotide sequence ID" value="NZ_JARLZY010000011.1"/>
</dbReference>
<keyword evidence="1" id="KW-0812">Transmembrane</keyword>
<dbReference type="InterPro" id="IPR049458">
    <property type="entry name" value="EpsG-like"/>
</dbReference>
<feature type="transmembrane region" description="Helical" evidence="1">
    <location>
        <begin position="37"/>
        <end position="56"/>
    </location>
</feature>
<accession>A0A150F7L1</accession>
<dbReference type="OrthoDB" id="1649543at2"/>
<dbReference type="STRING" id="1793963.AXI58_15350"/>
<comment type="caution">
    <text evidence="2">The sequence shown here is derived from an EMBL/GenBank/DDBJ whole genome shotgun (WGS) entry which is preliminary data.</text>
</comment>
<evidence type="ECO:0000313" key="2">
    <source>
        <dbReference type="EMBL" id="KXZ20174.1"/>
    </source>
</evidence>
<feature type="transmembrane region" description="Helical" evidence="1">
    <location>
        <begin position="279"/>
        <end position="299"/>
    </location>
</feature>
<name>A0A150F7L1_9BACI</name>
<organism evidence="2 3">
    <name type="scientific">Bacillus nakamurai</name>
    <dbReference type="NCBI Taxonomy" id="1793963"/>
    <lineage>
        <taxon>Bacteria</taxon>
        <taxon>Bacillati</taxon>
        <taxon>Bacillota</taxon>
        <taxon>Bacilli</taxon>
        <taxon>Bacillales</taxon>
        <taxon>Bacillaceae</taxon>
        <taxon>Bacillus</taxon>
    </lineage>
</organism>
<feature type="transmembrane region" description="Helical" evidence="1">
    <location>
        <begin position="109"/>
        <end position="127"/>
    </location>
</feature>
<dbReference type="Pfam" id="PF14897">
    <property type="entry name" value="EpsG"/>
    <property type="match status" value="1"/>
</dbReference>
<feature type="transmembrane region" description="Helical" evidence="1">
    <location>
        <begin position="133"/>
        <end position="149"/>
    </location>
</feature>
<keyword evidence="3" id="KW-1185">Reference proteome</keyword>
<feature type="transmembrane region" description="Helical" evidence="1">
    <location>
        <begin position="180"/>
        <end position="201"/>
    </location>
</feature>
<proteinExistence type="predicted"/>
<dbReference type="AlphaFoldDB" id="A0A150F7L1"/>
<dbReference type="EMBL" id="LSBA01000014">
    <property type="protein sequence ID" value="KXZ20174.1"/>
    <property type="molecule type" value="Genomic_DNA"/>
</dbReference>
<feature type="transmembrane region" description="Helical" evidence="1">
    <location>
        <begin position="334"/>
        <end position="352"/>
    </location>
</feature>
<feature type="transmembrane region" description="Helical" evidence="1">
    <location>
        <begin position="255"/>
        <end position="272"/>
    </location>
</feature>
<reference evidence="3" key="1">
    <citation type="submission" date="2016-02" db="EMBL/GenBank/DDBJ databases">
        <authorList>
            <person name="Dunlap C."/>
        </authorList>
    </citation>
    <scope>NUCLEOTIDE SEQUENCE [LARGE SCALE GENOMIC DNA]</scope>
    <source>
        <strain evidence="3">NRRL B-41092</strain>
    </source>
</reference>
<evidence type="ECO:0000313" key="3">
    <source>
        <dbReference type="Proteomes" id="UP000075430"/>
    </source>
</evidence>
<feature type="transmembrane region" description="Helical" evidence="1">
    <location>
        <begin position="305"/>
        <end position="325"/>
    </location>
</feature>
<feature type="transmembrane region" description="Helical" evidence="1">
    <location>
        <begin position="213"/>
        <end position="235"/>
    </location>
</feature>
<evidence type="ECO:0008006" key="4">
    <source>
        <dbReference type="Google" id="ProtNLM"/>
    </source>
</evidence>
<gene>
    <name evidence="2" type="ORF">AXI58_15350</name>
</gene>
<sequence length="367" mass="42547">MIVYVVNMGIVYIWSWFAKMCGGRDESLSTGYRPNQLVMLVPLASLIFVSGLRYRVGTDFQTYALMYRLAGNYRSIWEIFGIGAKKAAVDPGFTALIWLMNFITKDPQIMYFTVAVVTCTFILKALAEFGRPFELSVFLFLGTYHYYASFNGIRQYMAAAALFWAVRYVISGSWKRYFLIVLLCSLFHSSALIMIPVYFIVRRRAWSPAIFGLSALFLLMTFLYQKFISVFVVVLENSSYGHYEKWLMTNTNGMNVVKIAVLLLPLFLAFCYRERLRKLWPDIDVIVNFCLLGLLFGLLATKDVIFARFNIYFGLYQMILIPYFVRVFDEKSNALIYIAIIVCYFLYSYLLMPVDSSVLPYRTIFSR</sequence>
<keyword evidence="1" id="KW-1133">Transmembrane helix</keyword>
<keyword evidence="1" id="KW-0472">Membrane</keyword>
<protein>
    <recommendedName>
        <fullName evidence="4">Capsular biosynthesis protein</fullName>
    </recommendedName>
</protein>
<evidence type="ECO:0000256" key="1">
    <source>
        <dbReference type="SAM" id="Phobius"/>
    </source>
</evidence>
<dbReference type="Proteomes" id="UP000075430">
    <property type="component" value="Unassembled WGS sequence"/>
</dbReference>